<comment type="caution">
    <text evidence="1">The sequence shown here is derived from an EMBL/GenBank/DDBJ whole genome shotgun (WGS) entry which is preliminary data.</text>
</comment>
<evidence type="ECO:0000313" key="2">
    <source>
        <dbReference type="Proteomes" id="UP000238954"/>
    </source>
</evidence>
<protein>
    <recommendedName>
        <fullName evidence="3">Alpha/beta hydrolase</fullName>
    </recommendedName>
</protein>
<evidence type="ECO:0000313" key="1">
    <source>
        <dbReference type="EMBL" id="PQM28002.1"/>
    </source>
</evidence>
<dbReference type="InterPro" id="IPR029058">
    <property type="entry name" value="AB_hydrolase_fold"/>
</dbReference>
<gene>
    <name evidence="1" type="ORF">CVO77_05600</name>
</gene>
<sequence>MAADVLEHHLRIAPSGAPRATVLIVPPLFDEANRLRRTLVLAMRALAEKGFAAILPDLPGQNESLVALADVDLDRWQAALADVSAGLAGPVIVASIRGGALIDHRAKAAAWWRLAPVGGASLLRTMMRARVAADREAGVESSLDSLQEAAGAAPLLLAGNALSPAMVAQLGRAEAQDVAPLRSVGLGAEGITGTPLWLRAEPGEDAAMAAAIAADIAAWSQTCGIS</sequence>
<dbReference type="OrthoDB" id="7390151at2"/>
<accession>A0A2S8B6F6</accession>
<reference evidence="2" key="1">
    <citation type="submission" date="2017-11" db="EMBL/GenBank/DDBJ databases">
        <title>The complete genome sequence of Sphingopyxis pomeranensis sp. nov. strain WS5A3p.</title>
        <authorList>
            <person name="Kaminski M.A."/>
        </authorList>
    </citation>
    <scope>NUCLEOTIDE SEQUENCE [LARGE SCALE GENOMIC DNA]</scope>
    <source>
        <strain evidence="2">WS5A3p</strain>
    </source>
</reference>
<dbReference type="AlphaFoldDB" id="A0A2S8B6F6"/>
<organism evidence="1 2">
    <name type="scientific">Sphingopyxis lindanitolerans</name>
    <dbReference type="NCBI Taxonomy" id="2054227"/>
    <lineage>
        <taxon>Bacteria</taxon>
        <taxon>Pseudomonadati</taxon>
        <taxon>Pseudomonadota</taxon>
        <taxon>Alphaproteobacteria</taxon>
        <taxon>Sphingomonadales</taxon>
        <taxon>Sphingomonadaceae</taxon>
        <taxon>Sphingopyxis</taxon>
    </lineage>
</organism>
<dbReference type="Gene3D" id="3.40.50.1820">
    <property type="entry name" value="alpha/beta hydrolase"/>
    <property type="match status" value="1"/>
</dbReference>
<dbReference type="RefSeq" id="WP_105998262.1">
    <property type="nucleotide sequence ID" value="NZ_CM009578.1"/>
</dbReference>
<proteinExistence type="predicted"/>
<dbReference type="SUPFAM" id="SSF53474">
    <property type="entry name" value="alpha/beta-Hydrolases"/>
    <property type="match status" value="1"/>
</dbReference>
<dbReference type="EMBL" id="PHFW01000002">
    <property type="protein sequence ID" value="PQM28002.1"/>
    <property type="molecule type" value="Genomic_DNA"/>
</dbReference>
<keyword evidence="2" id="KW-1185">Reference proteome</keyword>
<name>A0A2S8B6F6_9SPHN</name>
<dbReference type="Proteomes" id="UP000238954">
    <property type="component" value="Chromosome"/>
</dbReference>
<evidence type="ECO:0008006" key="3">
    <source>
        <dbReference type="Google" id="ProtNLM"/>
    </source>
</evidence>